<gene>
    <name evidence="1" type="ORF">P775_00285</name>
</gene>
<accession>A0A2G8RKY0</accession>
<reference evidence="1 2" key="1">
    <citation type="submission" date="2013-09" db="EMBL/GenBank/DDBJ databases">
        <title>Genome sequencing of Phaeobacter antarcticus sp. nov. SM1211.</title>
        <authorList>
            <person name="Zhang X.-Y."/>
            <person name="Liu C."/>
            <person name="Chen X.-L."/>
            <person name="Xie B.-B."/>
            <person name="Qin Q.-L."/>
            <person name="Rong J.-C."/>
            <person name="Zhang Y.-Z."/>
        </authorList>
    </citation>
    <scope>NUCLEOTIDE SEQUENCE [LARGE SCALE GENOMIC DNA]</scope>
    <source>
        <strain evidence="1 2">SM1211</strain>
    </source>
</reference>
<keyword evidence="2" id="KW-1185">Reference proteome</keyword>
<name>A0A2G8RKY0_9RHOB</name>
<evidence type="ECO:0000313" key="2">
    <source>
        <dbReference type="Proteomes" id="UP000231259"/>
    </source>
</evidence>
<protein>
    <submittedName>
        <fullName evidence="1">Uncharacterized protein</fullName>
    </submittedName>
</protein>
<dbReference type="EMBL" id="AWWI01000008">
    <property type="protein sequence ID" value="PIL22235.1"/>
    <property type="molecule type" value="Genomic_DNA"/>
</dbReference>
<proteinExistence type="predicted"/>
<organism evidence="1 2">
    <name type="scientific">Puniceibacterium antarcticum</name>
    <dbReference type="NCBI Taxonomy" id="1206336"/>
    <lineage>
        <taxon>Bacteria</taxon>
        <taxon>Pseudomonadati</taxon>
        <taxon>Pseudomonadota</taxon>
        <taxon>Alphaproteobacteria</taxon>
        <taxon>Rhodobacterales</taxon>
        <taxon>Paracoccaceae</taxon>
        <taxon>Puniceibacterium</taxon>
    </lineage>
</organism>
<comment type="caution">
    <text evidence="1">The sequence shown here is derived from an EMBL/GenBank/DDBJ whole genome shotgun (WGS) entry which is preliminary data.</text>
</comment>
<dbReference type="Proteomes" id="UP000231259">
    <property type="component" value="Unassembled WGS sequence"/>
</dbReference>
<dbReference type="AlphaFoldDB" id="A0A2G8RKY0"/>
<sequence length="41" mass="4451">MTISLRMTAVMARFLHLPADISCSYFAFLSEVKGVATIAST</sequence>
<evidence type="ECO:0000313" key="1">
    <source>
        <dbReference type="EMBL" id="PIL22235.1"/>
    </source>
</evidence>